<dbReference type="PANTHER" id="PTHR32108:SF9">
    <property type="entry name" value="REVERSE TRANSCRIPTASE RNASE H-LIKE DOMAIN-CONTAINING PROTEIN"/>
    <property type="match status" value="1"/>
</dbReference>
<evidence type="ECO:0000256" key="2">
    <source>
        <dbReference type="SAM" id="MobiDB-lite"/>
    </source>
</evidence>
<feature type="compositionally biased region" description="Basic and acidic residues" evidence="2">
    <location>
        <begin position="328"/>
        <end position="338"/>
    </location>
</feature>
<dbReference type="InterPro" id="IPR001969">
    <property type="entry name" value="Aspartic_peptidase_AS"/>
</dbReference>
<feature type="coiled-coil region" evidence="1">
    <location>
        <begin position="1"/>
        <end position="28"/>
    </location>
</feature>
<evidence type="ECO:0000259" key="3">
    <source>
        <dbReference type="Pfam" id="PF03732"/>
    </source>
</evidence>
<feature type="region of interest" description="Disordered" evidence="2">
    <location>
        <begin position="395"/>
        <end position="436"/>
    </location>
</feature>
<dbReference type="Pfam" id="PF13650">
    <property type="entry name" value="Asp_protease_2"/>
    <property type="match status" value="1"/>
</dbReference>
<feature type="domain" description="Retrotransposon gag" evidence="3">
    <location>
        <begin position="207"/>
        <end position="295"/>
    </location>
</feature>
<dbReference type="Gene3D" id="2.40.70.10">
    <property type="entry name" value="Acid Proteases"/>
    <property type="match status" value="1"/>
</dbReference>
<dbReference type="GO" id="GO:0004190">
    <property type="term" value="F:aspartic-type endopeptidase activity"/>
    <property type="evidence" value="ECO:0007669"/>
    <property type="project" value="InterPro"/>
</dbReference>
<feature type="region of interest" description="Disordered" evidence="2">
    <location>
        <begin position="328"/>
        <end position="380"/>
    </location>
</feature>
<dbReference type="SUPFAM" id="SSF50630">
    <property type="entry name" value="Acid proteases"/>
    <property type="match status" value="1"/>
</dbReference>
<organism evidence="4">
    <name type="scientific">Pisum sativum</name>
    <name type="common">Garden pea</name>
    <name type="synonym">Lathyrus oleraceus</name>
    <dbReference type="NCBI Taxonomy" id="3888"/>
    <lineage>
        <taxon>Eukaryota</taxon>
        <taxon>Viridiplantae</taxon>
        <taxon>Streptophyta</taxon>
        <taxon>Embryophyta</taxon>
        <taxon>Tracheophyta</taxon>
        <taxon>Spermatophyta</taxon>
        <taxon>Magnoliopsida</taxon>
        <taxon>eudicotyledons</taxon>
        <taxon>Gunneridae</taxon>
        <taxon>Pentapetalae</taxon>
        <taxon>rosids</taxon>
        <taxon>fabids</taxon>
        <taxon>Fabales</taxon>
        <taxon>Fabaceae</taxon>
        <taxon>Papilionoideae</taxon>
        <taxon>50 kb inversion clade</taxon>
        <taxon>NPAAA clade</taxon>
        <taxon>Hologalegina</taxon>
        <taxon>IRL clade</taxon>
        <taxon>Fabeae</taxon>
        <taxon>Lathyrus</taxon>
    </lineage>
</organism>
<sequence>MEQLEQENQSLRDEVARLGALMEQLLAAQNQPAPQPATPVQRTVISEVVTSTVPVSAPQPNAMPAGFPWGMPPGFMPDIPAPTFVQMPASSPVPVPAPPVVHTMPRVDDTIYHSEASEGSDVHEKMDAMNDQFLELRKELRTLRGKDLFGKSAAELCLVPGVKIPIKFKVSDFEKYKGNTCPLAHLVMYARKMSTQTDNDQLLIHYFQDSLSGAALRWYMSLDSVNIRSFNDLGEAFVKQYKYNVDMAPDRDQLRSMSQKDKESFKEYAQRWRELAAQITPPLEEKEMTKIFLKTLGSFYYERMVASAPSDFTEMVNMGMRLEEGVREGRLAKDDGSSSKRYGAFKRKEGEAHAVQSQPKHRRPSVQRKPARHSSHQHQVASVAPVFKDNAPQYQPQQYQHQQQYQQPQYQQQQQRPQQQAYQPRGSTTNQANMNYDRKKVNFDPIPMTYAELYLSLLERKLVSPRDPPAIPANPQWWYKPDQHCVYHSGAPGHNVENCFPLKTKVQDLMRSGILSFEDSNPNVTRNPLPAHGKSVNMIQEDLGKYKVKYISHIRQSLVGLHRLLCQYSYLEHDHDKCRVCSVNRWGCDQVRRELQKMLNEGTIEILQNRNVDTVEPEVNVISPVFKLPEPVVIRYNSNKSKASPSLVIKPAGPVPYSSDRAVPFRYNPVAVQDGVEVPLPSTSVTTVADVSGLTRSGRVFSAPAKATVSDTVERPVGTAVNVQNPALDVAKPSSSVQKTPVSSVGPSGIVDEESDEMLKLIRKSEYNIVDQLLHTPSKISILSLLLNSEPHRESLQKVLDLAYVDHDVTLEQFDSIVANITACNTLSFCDADLPEEGRDHNMALHISLNCKSDALSNVLVDTGSSLNVLPKSTLSRLSYQGPPMRQSGVVVKAFDGSRKTVIGEVDLPIKIGPSDFQVTFQVMDIHPSYSCLLGRPWIHEAGAVTSTLHQKLKFVKNKKLVVVGGEKALLVSNLSSFSYIDAEDEVGTQFQALSIDKPIEKKSPSFTSYRDAKLAIGCGAVAGLGKVLELEDNRSRAGIGYGSGACNEQGLFTSGGFIHADQPAEEEAAAIIEEEDAEDLNNFVIPGGVCHNWVAVDVPTVIHRSK</sequence>
<protein>
    <submittedName>
        <fullName evidence="4">Gag-pro</fullName>
    </submittedName>
</protein>
<feature type="compositionally biased region" description="Low complexity" evidence="2">
    <location>
        <begin position="395"/>
        <end position="424"/>
    </location>
</feature>
<dbReference type="InterPro" id="IPR005162">
    <property type="entry name" value="Retrotrans_gag_dom"/>
</dbReference>
<feature type="compositionally biased region" description="Basic residues" evidence="2">
    <location>
        <begin position="359"/>
        <end position="376"/>
    </location>
</feature>
<evidence type="ECO:0000256" key="1">
    <source>
        <dbReference type="SAM" id="Coils"/>
    </source>
</evidence>
<dbReference type="PROSITE" id="PS00141">
    <property type="entry name" value="ASP_PROTEASE"/>
    <property type="match status" value="1"/>
</dbReference>
<dbReference type="AlphaFoldDB" id="D0E2V7"/>
<keyword evidence="1" id="KW-0175">Coiled coil</keyword>
<proteinExistence type="predicted"/>
<dbReference type="CDD" id="cd00303">
    <property type="entry name" value="retropepsin_like"/>
    <property type="match status" value="1"/>
</dbReference>
<reference evidence="4" key="1">
    <citation type="journal article" date="2009" name="Gene">
        <title>Hypervariable 3' UTR region of plant LTR-retrotransposons as a source of novel satellite repeats.</title>
        <authorList>
            <person name="Macas J."/>
            <person name="Koblizkova A."/>
            <person name="Navratilova A."/>
            <person name="Neumann P."/>
        </authorList>
    </citation>
    <scope>NUCLEOTIDE SEQUENCE</scope>
</reference>
<dbReference type="EMBL" id="GQ267464">
    <property type="protein sequence ID" value="ACX37123.1"/>
    <property type="molecule type" value="Genomic_DNA"/>
</dbReference>
<dbReference type="PANTHER" id="PTHR32108">
    <property type="entry name" value="DNA-DIRECTED RNA POLYMERASE SUBUNIT ALPHA"/>
    <property type="match status" value="1"/>
</dbReference>
<dbReference type="Pfam" id="PF03732">
    <property type="entry name" value="Retrotrans_gag"/>
    <property type="match status" value="1"/>
</dbReference>
<feature type="compositionally biased region" description="Polar residues" evidence="2">
    <location>
        <begin position="425"/>
        <end position="434"/>
    </location>
</feature>
<name>D0E2V7_PEA</name>
<evidence type="ECO:0000313" key="4">
    <source>
        <dbReference type="EMBL" id="ACX37123.1"/>
    </source>
</evidence>
<dbReference type="GO" id="GO:0006508">
    <property type="term" value="P:proteolysis"/>
    <property type="evidence" value="ECO:0007669"/>
    <property type="project" value="InterPro"/>
</dbReference>
<dbReference type="InterPro" id="IPR021109">
    <property type="entry name" value="Peptidase_aspartic_dom_sf"/>
</dbReference>
<accession>D0E2V7</accession>